<organism evidence="1 2">
    <name type="scientific">Limimonas halophila</name>
    <dbReference type="NCBI Taxonomy" id="1082479"/>
    <lineage>
        <taxon>Bacteria</taxon>
        <taxon>Pseudomonadati</taxon>
        <taxon>Pseudomonadota</taxon>
        <taxon>Alphaproteobacteria</taxon>
        <taxon>Rhodospirillales</taxon>
        <taxon>Rhodovibrionaceae</taxon>
        <taxon>Limimonas</taxon>
    </lineage>
</organism>
<dbReference type="STRING" id="1082479.SAMN05216241_101124"/>
<reference evidence="1 2" key="1">
    <citation type="submission" date="2016-10" db="EMBL/GenBank/DDBJ databases">
        <authorList>
            <person name="de Groot N.N."/>
        </authorList>
    </citation>
    <scope>NUCLEOTIDE SEQUENCE [LARGE SCALE GENOMIC DNA]</scope>
    <source>
        <strain evidence="1 2">DSM 25584</strain>
    </source>
</reference>
<protein>
    <recommendedName>
        <fullName evidence="3">Glycosyl transferase family 2</fullName>
    </recommendedName>
</protein>
<evidence type="ECO:0000313" key="1">
    <source>
        <dbReference type="EMBL" id="SDF44671.1"/>
    </source>
</evidence>
<keyword evidence="2" id="KW-1185">Reference proteome</keyword>
<dbReference type="AlphaFoldDB" id="A0A1G7L5K0"/>
<gene>
    <name evidence="1" type="ORF">SAMN05216241_101124</name>
</gene>
<dbReference type="OrthoDB" id="5465469at2"/>
<accession>A0A1G7L5K0</accession>
<sequence>MKPATHRTRRPFPVRLWRRLRRSWWRGRALAWEARLRLRNRLGTGPALQAGGEVIVSMTTHQARLGRSFLALETLFDQDVQPGAIQLNLAAEELSEADLPQTIQRLRRRGLQVRFVAPDYKSGNKLIPTYAAHPDRILVTADDDCLHPSTWLSGLLAAHAETPDAIVCHRGLTLRRDENGHLVPYKHLMKAPGTDTHPGFAVMATGVSGVLYPPHALHPRVHDHGLMMRLCPSEDDVWFKAMSLLQGTPTRRAAPRNPLWLQVSASQRVRLFDRNVTPDGASPSDACLRTVFEAFELDGYLDADDTGEPRSATAA</sequence>
<proteinExistence type="predicted"/>
<evidence type="ECO:0008006" key="3">
    <source>
        <dbReference type="Google" id="ProtNLM"/>
    </source>
</evidence>
<dbReference type="EMBL" id="FNCE01000001">
    <property type="protein sequence ID" value="SDF44671.1"/>
    <property type="molecule type" value="Genomic_DNA"/>
</dbReference>
<dbReference type="SUPFAM" id="SSF53448">
    <property type="entry name" value="Nucleotide-diphospho-sugar transferases"/>
    <property type="match status" value="1"/>
</dbReference>
<dbReference type="InterPro" id="IPR029044">
    <property type="entry name" value="Nucleotide-diphossugar_trans"/>
</dbReference>
<name>A0A1G7L5K0_9PROT</name>
<dbReference type="RefSeq" id="WP_090018187.1">
    <property type="nucleotide sequence ID" value="NZ_FNCE01000001.1"/>
</dbReference>
<dbReference type="Proteomes" id="UP000199415">
    <property type="component" value="Unassembled WGS sequence"/>
</dbReference>
<evidence type="ECO:0000313" key="2">
    <source>
        <dbReference type="Proteomes" id="UP000199415"/>
    </source>
</evidence>